<name>A0A2U7U9X1_9VIRU</name>
<reference evidence="2" key="1">
    <citation type="journal article" date="2018" name="Nat. Commun.">
        <title>Diversity and evolution of the emerging Pandoraviridae family.</title>
        <authorList>
            <person name="Legendre M."/>
            <person name="Fabre E."/>
            <person name="Poirot O."/>
            <person name="Jeudy S."/>
            <person name="Lartigue A."/>
            <person name="Alempic J.M."/>
            <person name="Beucher L."/>
            <person name="Philippe N."/>
            <person name="Bertaux L."/>
            <person name="Christo-Foroux E."/>
            <person name="Labadie K."/>
            <person name="Coute Y."/>
            <person name="Abergel C."/>
            <person name="Claverie J.M."/>
        </authorList>
    </citation>
    <scope>NUCLEOTIDE SEQUENCE [LARGE SCALE GENOMIC DNA]</scope>
    <source>
        <strain evidence="2">Quercus</strain>
    </source>
</reference>
<dbReference type="GeneID" id="36844326"/>
<gene>
    <name evidence="2" type="ORF">pqer_cds_763</name>
</gene>
<feature type="region of interest" description="Disordered" evidence="1">
    <location>
        <begin position="242"/>
        <end position="281"/>
    </location>
</feature>
<sequence>MDESAGALGRRSTPRVFRLGGQDSDTHTYTHARPYCKMAQDNRLAVLPQETLWSIWEHCSFFDLVRISRVSTATAASVFAFVAERRLAADEGIQIGSSTQVVRLLTWWLRMARHTVRVDDDDSGGTGSDHVVVVECHDAAQRDAIHAWARRFGCASERAVYARFRPRRIYTRACGLVSSLSSLAWTEHDSGHTTATCKRCRSFVVTSYAVDLDILPANDGDPAWTLTHNAVVVTADPARCRSRSVHRSRATTNPTVVPSGPKRIVRPPTTPKPMTRSRPMSPMPLAVGRSGSHWRCPSARHAPKDCFQPTLSRVCATHLTPAEKKTDPEWT</sequence>
<feature type="compositionally biased region" description="Low complexity" evidence="1">
    <location>
        <begin position="272"/>
        <end position="281"/>
    </location>
</feature>
<dbReference type="Proteomes" id="UP000248852">
    <property type="component" value="Segment"/>
</dbReference>
<protein>
    <recommendedName>
        <fullName evidence="3">F-box domain containing protein</fullName>
    </recommendedName>
</protein>
<accession>A0A2U7U9X1</accession>
<proteinExistence type="predicted"/>
<dbReference type="RefSeq" id="YP_009483454.1">
    <property type="nucleotide sequence ID" value="NC_037667.1"/>
</dbReference>
<evidence type="ECO:0008006" key="3">
    <source>
        <dbReference type="Google" id="ProtNLM"/>
    </source>
</evidence>
<evidence type="ECO:0000313" key="2">
    <source>
        <dbReference type="EMBL" id="AVK75185.1"/>
    </source>
</evidence>
<evidence type="ECO:0000256" key="1">
    <source>
        <dbReference type="SAM" id="MobiDB-lite"/>
    </source>
</evidence>
<dbReference type="KEGG" id="vg:36844326"/>
<dbReference type="EMBL" id="MG011689">
    <property type="protein sequence ID" value="AVK75185.1"/>
    <property type="molecule type" value="Genomic_DNA"/>
</dbReference>
<organism evidence="2">
    <name type="scientific">Pandoravirus quercus</name>
    <dbReference type="NCBI Taxonomy" id="2107709"/>
    <lineage>
        <taxon>Viruses</taxon>
        <taxon>Pandoravirus</taxon>
    </lineage>
</organism>